<dbReference type="AlphaFoldDB" id="A0A1W1BRV5"/>
<evidence type="ECO:0008006" key="2">
    <source>
        <dbReference type="Google" id="ProtNLM"/>
    </source>
</evidence>
<reference evidence="1" key="1">
    <citation type="submission" date="2016-10" db="EMBL/GenBank/DDBJ databases">
        <authorList>
            <person name="de Groot N.N."/>
        </authorList>
    </citation>
    <scope>NUCLEOTIDE SEQUENCE</scope>
</reference>
<name>A0A1W1BRV5_9ZZZZ</name>
<protein>
    <recommendedName>
        <fullName evidence="2">HTH cro/C1-type domain-containing protein</fullName>
    </recommendedName>
</protein>
<gene>
    <name evidence="1" type="ORF">MNB_SV-14-1807</name>
</gene>
<accession>A0A1W1BRV5</accession>
<sequence length="94" mass="11370">MIWEKDKDITKLVNSALETKKSIATITRWRNRKKYPKDLERRLIEDKIGLPFDVLYKDVDFDKLIERLEKQLKGVKKLKIEQRVQEEIKKESLK</sequence>
<evidence type="ECO:0000313" key="1">
    <source>
        <dbReference type="EMBL" id="SFV56202.1"/>
    </source>
</evidence>
<organism evidence="1">
    <name type="scientific">hydrothermal vent metagenome</name>
    <dbReference type="NCBI Taxonomy" id="652676"/>
    <lineage>
        <taxon>unclassified sequences</taxon>
        <taxon>metagenomes</taxon>
        <taxon>ecological metagenomes</taxon>
    </lineage>
</organism>
<proteinExistence type="predicted"/>
<dbReference type="EMBL" id="FPHN01000062">
    <property type="protein sequence ID" value="SFV56202.1"/>
    <property type="molecule type" value="Genomic_DNA"/>
</dbReference>